<name>A0A179A0T7_9EURO</name>
<evidence type="ECO:0000259" key="7">
    <source>
        <dbReference type="PROSITE" id="PS50850"/>
    </source>
</evidence>
<feature type="transmembrane region" description="Helical" evidence="6">
    <location>
        <begin position="371"/>
        <end position="390"/>
    </location>
</feature>
<dbReference type="InterPro" id="IPR036259">
    <property type="entry name" value="MFS_trans_sf"/>
</dbReference>
<dbReference type="SUPFAM" id="SSF103473">
    <property type="entry name" value="MFS general substrate transporter"/>
    <property type="match status" value="1"/>
</dbReference>
<protein>
    <recommendedName>
        <fullName evidence="7">Major facilitator superfamily (MFS) profile domain-containing protein</fullName>
    </recommendedName>
</protein>
<dbReference type="PROSITE" id="PS50850">
    <property type="entry name" value="MFS"/>
    <property type="match status" value="1"/>
</dbReference>
<feature type="transmembrane region" description="Helical" evidence="6">
    <location>
        <begin position="138"/>
        <end position="164"/>
    </location>
</feature>
<dbReference type="EMBL" id="LVYI01000001">
    <property type="protein sequence ID" value="OAP65754.1"/>
    <property type="molecule type" value="Genomic_DNA"/>
</dbReference>
<reference evidence="8 9" key="1">
    <citation type="submission" date="2016-04" db="EMBL/GenBank/DDBJ databases">
        <title>Draft genome of Fonsecaea erecta CBS 125763.</title>
        <authorList>
            <person name="Weiss V.A."/>
            <person name="Vicente V.A."/>
            <person name="Raittz R.T."/>
            <person name="Moreno L.F."/>
            <person name="De Souza E.M."/>
            <person name="Pedrosa F.O."/>
            <person name="Steffens M.B."/>
            <person name="Faoro H."/>
            <person name="Tadra-Sfeir M.Z."/>
            <person name="Najafzadeh M.J."/>
            <person name="Felipe M.S."/>
            <person name="Teixeira M."/>
            <person name="Sun J."/>
            <person name="Xi L."/>
            <person name="Gomes R."/>
            <person name="De Azevedo C.M."/>
            <person name="Salgado C.G."/>
            <person name="Da Silva M.B."/>
            <person name="Nascimento M.F."/>
            <person name="Queiroz-Telles F."/>
            <person name="Attili D.S."/>
            <person name="Gorbushina A."/>
        </authorList>
    </citation>
    <scope>NUCLEOTIDE SEQUENCE [LARGE SCALE GENOMIC DNA]</scope>
    <source>
        <strain evidence="8 9">CBS 125763</strain>
    </source>
</reference>
<accession>A0A179A0T7</accession>
<feature type="region of interest" description="Disordered" evidence="5">
    <location>
        <begin position="52"/>
        <end position="87"/>
    </location>
</feature>
<dbReference type="GeneID" id="30005896"/>
<dbReference type="InterPro" id="IPR011701">
    <property type="entry name" value="MFS"/>
</dbReference>
<keyword evidence="2 6" id="KW-0812">Transmembrane</keyword>
<evidence type="ECO:0000256" key="3">
    <source>
        <dbReference type="ARBA" id="ARBA00022989"/>
    </source>
</evidence>
<dbReference type="GO" id="GO:0016020">
    <property type="term" value="C:membrane"/>
    <property type="evidence" value="ECO:0007669"/>
    <property type="project" value="UniProtKB-SubCell"/>
</dbReference>
<organism evidence="8 9">
    <name type="scientific">Fonsecaea erecta</name>
    <dbReference type="NCBI Taxonomy" id="1367422"/>
    <lineage>
        <taxon>Eukaryota</taxon>
        <taxon>Fungi</taxon>
        <taxon>Dikarya</taxon>
        <taxon>Ascomycota</taxon>
        <taxon>Pezizomycotina</taxon>
        <taxon>Eurotiomycetes</taxon>
        <taxon>Chaetothyriomycetidae</taxon>
        <taxon>Chaetothyriales</taxon>
        <taxon>Herpotrichiellaceae</taxon>
        <taxon>Fonsecaea</taxon>
    </lineage>
</organism>
<feature type="transmembrane region" description="Helical" evidence="6">
    <location>
        <begin position="461"/>
        <end position="483"/>
    </location>
</feature>
<sequence length="517" mass="55756">MATAQAFGAFITHESQPLSVVHGPAPVIHRDNITAAPPTEYELNELQWGKRLNGPYKAPSTGSLPVDQSLPQTPGELEQSQPPTPKRDQAVEALVQSISNPPRNRWRVAAASVMFFLMGMNDAATGALIPYLEKDYHIGYGIVSLIFVTNALGFISVAPVIPLLESRLGRTRSYIIATSLMSIGYIAIVCSPPFPVVVLSFYFLGCGMGLFLAMTNAFIVNLLNGTVILGFCHGLYGVSSDQLAWALTKANFYQLGGIVSPLIATAMVSSGIYWAHFYFITLSLSLVTIPSLGWSFRGFERDAAVQLLSSLERTASRQGELTRVQVLKRAVRNRTTLLGATFVFFYQGAEVAISGWVISYLIHYRKGDPSHVGNVTSGFWGGITVGRFVLTHFAHKIGEKLAVVLLIVGAAVFQLLVWLVPNIIENAVAESIVGVFLGPIYPCATAVFAKLLPKSIQISSLSVVTSMGSSGGALVPFITGILAQKLSTVVLHPVVLISFASMTVSWALLPRIGKRTE</sequence>
<comment type="subcellular location">
    <subcellularLocation>
        <location evidence="1">Membrane</location>
        <topology evidence="1">Multi-pass membrane protein</topology>
    </subcellularLocation>
</comment>
<dbReference type="AlphaFoldDB" id="A0A179A0T7"/>
<evidence type="ECO:0000256" key="5">
    <source>
        <dbReference type="SAM" id="MobiDB-lite"/>
    </source>
</evidence>
<keyword evidence="4 6" id="KW-0472">Membrane</keyword>
<gene>
    <name evidence="8" type="ORF">AYL99_01726</name>
</gene>
<feature type="domain" description="Major facilitator superfamily (MFS) profile" evidence="7">
    <location>
        <begin position="107"/>
        <end position="513"/>
    </location>
</feature>
<dbReference type="Gene3D" id="1.20.1250.20">
    <property type="entry name" value="MFS general substrate transporter like domains"/>
    <property type="match status" value="2"/>
</dbReference>
<feature type="transmembrane region" description="Helical" evidence="6">
    <location>
        <begin position="427"/>
        <end position="449"/>
    </location>
</feature>
<keyword evidence="9" id="KW-1185">Reference proteome</keyword>
<evidence type="ECO:0000313" key="8">
    <source>
        <dbReference type="EMBL" id="OAP65754.1"/>
    </source>
</evidence>
<dbReference type="InterPro" id="IPR051788">
    <property type="entry name" value="MFS_Transporter"/>
</dbReference>
<dbReference type="PANTHER" id="PTHR23514:SF6">
    <property type="entry name" value="MAJOR FACILITATOR SUPERFAMILY (MFS) PROFILE DOMAIN-CONTAINING PROTEIN"/>
    <property type="match status" value="1"/>
</dbReference>
<feature type="transmembrane region" description="Helical" evidence="6">
    <location>
        <begin position="250"/>
        <end position="269"/>
    </location>
</feature>
<dbReference type="GO" id="GO:0022857">
    <property type="term" value="F:transmembrane transporter activity"/>
    <property type="evidence" value="ECO:0007669"/>
    <property type="project" value="InterPro"/>
</dbReference>
<dbReference type="RefSeq" id="XP_018699121.1">
    <property type="nucleotide sequence ID" value="XM_018833242.1"/>
</dbReference>
<dbReference type="PANTHER" id="PTHR23514">
    <property type="entry name" value="BYPASS OF STOP CODON PROTEIN 6"/>
    <property type="match status" value="1"/>
</dbReference>
<evidence type="ECO:0000256" key="1">
    <source>
        <dbReference type="ARBA" id="ARBA00004141"/>
    </source>
</evidence>
<evidence type="ECO:0000256" key="2">
    <source>
        <dbReference type="ARBA" id="ARBA00022692"/>
    </source>
</evidence>
<proteinExistence type="predicted"/>
<feature type="transmembrane region" description="Helical" evidence="6">
    <location>
        <begin position="337"/>
        <end position="359"/>
    </location>
</feature>
<keyword evidence="3 6" id="KW-1133">Transmembrane helix</keyword>
<feature type="transmembrane region" description="Helical" evidence="6">
    <location>
        <begin position="402"/>
        <end position="421"/>
    </location>
</feature>
<dbReference type="Pfam" id="PF07690">
    <property type="entry name" value="MFS_1"/>
    <property type="match status" value="1"/>
</dbReference>
<feature type="transmembrane region" description="Helical" evidence="6">
    <location>
        <begin position="275"/>
        <end position="296"/>
    </location>
</feature>
<evidence type="ECO:0000256" key="6">
    <source>
        <dbReference type="SAM" id="Phobius"/>
    </source>
</evidence>
<dbReference type="OrthoDB" id="413079at2759"/>
<evidence type="ECO:0000256" key="4">
    <source>
        <dbReference type="ARBA" id="ARBA00023136"/>
    </source>
</evidence>
<feature type="transmembrane region" description="Helical" evidence="6">
    <location>
        <begin position="489"/>
        <end position="509"/>
    </location>
</feature>
<dbReference type="FunFam" id="1.20.1250.20:FF:000286">
    <property type="entry name" value="MFS efflux transporter"/>
    <property type="match status" value="1"/>
</dbReference>
<feature type="transmembrane region" description="Helical" evidence="6">
    <location>
        <begin position="108"/>
        <end position="132"/>
    </location>
</feature>
<comment type="caution">
    <text evidence="8">The sequence shown here is derived from an EMBL/GenBank/DDBJ whole genome shotgun (WGS) entry which is preliminary data.</text>
</comment>
<evidence type="ECO:0000313" key="9">
    <source>
        <dbReference type="Proteomes" id="UP000078343"/>
    </source>
</evidence>
<feature type="transmembrane region" description="Helical" evidence="6">
    <location>
        <begin position="218"/>
        <end position="238"/>
    </location>
</feature>
<dbReference type="Proteomes" id="UP000078343">
    <property type="component" value="Unassembled WGS sequence"/>
</dbReference>
<dbReference type="InterPro" id="IPR020846">
    <property type="entry name" value="MFS_dom"/>
</dbReference>
<feature type="transmembrane region" description="Helical" evidence="6">
    <location>
        <begin position="185"/>
        <end position="212"/>
    </location>
</feature>